<feature type="compositionally biased region" description="Basic residues" evidence="3">
    <location>
        <begin position="704"/>
        <end position="730"/>
    </location>
</feature>
<evidence type="ECO:0000256" key="1">
    <source>
        <dbReference type="ARBA" id="ARBA00022737"/>
    </source>
</evidence>
<name>A0ABP0P885_9DINO</name>
<dbReference type="SUPFAM" id="SSF50978">
    <property type="entry name" value="WD40 repeat-like"/>
    <property type="match status" value="1"/>
</dbReference>
<dbReference type="InterPro" id="IPR003409">
    <property type="entry name" value="MORN"/>
</dbReference>
<dbReference type="InterPro" id="IPR036322">
    <property type="entry name" value="WD40_repeat_dom_sf"/>
</dbReference>
<evidence type="ECO:0000313" key="4">
    <source>
        <dbReference type="EMBL" id="CAK9071828.1"/>
    </source>
</evidence>
<feature type="compositionally biased region" description="Polar residues" evidence="3">
    <location>
        <begin position="746"/>
        <end position="756"/>
    </location>
</feature>
<comment type="caution">
    <text evidence="4">The sequence shown here is derived from an EMBL/GenBank/DDBJ whole genome shotgun (WGS) entry which is preliminary data.</text>
</comment>
<keyword evidence="2" id="KW-0853">WD repeat</keyword>
<dbReference type="PANTHER" id="PTHR43215">
    <property type="entry name" value="RADIAL SPOKE HEAD 1 HOMOLOG"/>
    <property type="match status" value="1"/>
</dbReference>
<dbReference type="SUPFAM" id="SSF82185">
    <property type="entry name" value="Histone H3 K4-specific methyltransferase SET7/9 N-terminal domain"/>
    <property type="match status" value="1"/>
</dbReference>
<feature type="repeat" description="WD" evidence="2">
    <location>
        <begin position="257"/>
        <end position="291"/>
    </location>
</feature>
<proteinExistence type="predicted"/>
<dbReference type="PROSITE" id="PS50082">
    <property type="entry name" value="WD_REPEATS_2"/>
    <property type="match status" value="1"/>
</dbReference>
<feature type="region of interest" description="Disordered" evidence="3">
    <location>
        <begin position="635"/>
        <end position="660"/>
    </location>
</feature>
<dbReference type="EMBL" id="CAXAMM010033747">
    <property type="protein sequence ID" value="CAK9071828.1"/>
    <property type="molecule type" value="Genomic_DNA"/>
</dbReference>
<evidence type="ECO:0000256" key="3">
    <source>
        <dbReference type="SAM" id="MobiDB-lite"/>
    </source>
</evidence>
<feature type="region of interest" description="Disordered" evidence="3">
    <location>
        <begin position="685"/>
        <end position="756"/>
    </location>
</feature>
<keyword evidence="1" id="KW-0677">Repeat</keyword>
<evidence type="ECO:0000313" key="5">
    <source>
        <dbReference type="Proteomes" id="UP001642464"/>
    </source>
</evidence>
<sequence>MKAAAGARKARVRSRRHSLGSESTGLLRMADADSMALIAMAISWHWQLPWAPVDLGGQTRFERAAWCCSQARGHAGTQSRRLEQTRRHARRETKMLSACSAGADGRFLAGFAVGETWLLDLTTPATTPTGSSQVVDDGRRAKLGEAGATNRIQEAGVKVECCAGRFVLVGVKRGSKTPLQIYDVGDVLGKPDKLAEVTSESLALPVVASTKLRGLGAVQEMPDGSLLVACGRGIGKAHVWRCRIRGQDCSMEYNGSMTASANTIEAMAFSKDGDKLVTVAVEGLTQLWNLRHNSAGSPEDAPFELRPAQAQRLELSLASVESVLGDRERSERLLEEVDRFSSEPKIQDWVQRKGYPWTVLFPPRLLDPSVYDGDVDEAGRPHGFGIQQTREDPGLVYDGEWRHGRRHGRGQLIDDKSGRVVYIGGWKDDVRHGFGVEVRGGSHESGESYEGWWRNGERHGLGVLFLSKRDSGLRSTGPDKMRISYVGFFKNGQRHGLGWWTWPAGSPMIPFSVSLESVAYMGSIRCIVRYEEGKFFNEFNFHRADGQPISEDEQRLLNLDAKRLKSKFAVFPDGHWTGEECWACLEQVGEDAGDANHLEMLECGNPACCMRVHRRCLGKTALRFARVSEARKRFGLEDSQQHGEGPNPESSDSQDDSGQLDTSVWFCPRKSCRKAMAAGIRAPFRGPSAARAPLSGNEMMPKRVTSKTRSKARAKRRRGSARRTGGRKIRQHELDEYFGRADETATRSQQNQYPQG</sequence>
<dbReference type="PANTHER" id="PTHR43215:SF14">
    <property type="entry name" value="RADIAL SPOKE HEAD 1 HOMOLOG"/>
    <property type="match status" value="1"/>
</dbReference>
<feature type="compositionally biased region" description="Basic and acidic residues" evidence="3">
    <location>
        <begin position="731"/>
        <end position="745"/>
    </location>
</feature>
<protein>
    <submittedName>
        <fullName evidence="4">Radial spoke head 10 homolog B</fullName>
    </submittedName>
</protein>
<dbReference type="Proteomes" id="UP001642464">
    <property type="component" value="Unassembled WGS sequence"/>
</dbReference>
<dbReference type="InterPro" id="IPR001680">
    <property type="entry name" value="WD40_rpt"/>
</dbReference>
<accession>A0ABP0P885</accession>
<keyword evidence="5" id="KW-1185">Reference proteome</keyword>
<dbReference type="Gene3D" id="2.20.110.10">
    <property type="entry name" value="Histone H3 K4-specific methyltransferase SET7/9 N-terminal domain"/>
    <property type="match status" value="1"/>
</dbReference>
<dbReference type="InterPro" id="IPR015943">
    <property type="entry name" value="WD40/YVTN_repeat-like_dom_sf"/>
</dbReference>
<dbReference type="Pfam" id="PF02493">
    <property type="entry name" value="MORN"/>
    <property type="match status" value="4"/>
</dbReference>
<reference evidence="4 5" key="1">
    <citation type="submission" date="2024-02" db="EMBL/GenBank/DDBJ databases">
        <authorList>
            <person name="Chen Y."/>
            <person name="Shah S."/>
            <person name="Dougan E. K."/>
            <person name="Thang M."/>
            <person name="Chan C."/>
        </authorList>
    </citation>
    <scope>NUCLEOTIDE SEQUENCE [LARGE SCALE GENOMIC DNA]</scope>
</reference>
<gene>
    <name evidence="4" type="ORF">SCF082_LOCUS35450</name>
</gene>
<dbReference type="SMART" id="SM00698">
    <property type="entry name" value="MORN"/>
    <property type="match status" value="5"/>
</dbReference>
<organism evidence="4 5">
    <name type="scientific">Durusdinium trenchii</name>
    <dbReference type="NCBI Taxonomy" id="1381693"/>
    <lineage>
        <taxon>Eukaryota</taxon>
        <taxon>Sar</taxon>
        <taxon>Alveolata</taxon>
        <taxon>Dinophyceae</taxon>
        <taxon>Suessiales</taxon>
        <taxon>Symbiodiniaceae</taxon>
        <taxon>Durusdinium</taxon>
    </lineage>
</organism>
<evidence type="ECO:0000256" key="2">
    <source>
        <dbReference type="PROSITE-ProRule" id="PRU00221"/>
    </source>
</evidence>
<dbReference type="Gene3D" id="2.130.10.10">
    <property type="entry name" value="YVTN repeat-like/Quinoprotein amine dehydrogenase"/>
    <property type="match status" value="1"/>
</dbReference>